<dbReference type="SUPFAM" id="SSF54427">
    <property type="entry name" value="NTF2-like"/>
    <property type="match status" value="1"/>
</dbReference>
<dbReference type="InterPro" id="IPR032710">
    <property type="entry name" value="NTF2-like_dom_sf"/>
</dbReference>
<accession>A0ABT3ZAK8</accession>
<dbReference type="Gene3D" id="3.10.450.50">
    <property type="match status" value="1"/>
</dbReference>
<dbReference type="RefSeq" id="WP_267654359.1">
    <property type="nucleotide sequence ID" value="NZ_JAOVZR010000001.1"/>
</dbReference>
<dbReference type="Proteomes" id="UP001073227">
    <property type="component" value="Unassembled WGS sequence"/>
</dbReference>
<gene>
    <name evidence="1" type="ORF">OEG84_14240</name>
</gene>
<reference evidence="1" key="1">
    <citation type="submission" date="2022-10" db="EMBL/GenBank/DDBJ databases">
        <title>Hoeflea sp. G2-23, isolated from marine algae.</title>
        <authorList>
            <person name="Kristyanto S."/>
            <person name="Kim J.M."/>
            <person name="Jeon C.O."/>
        </authorList>
    </citation>
    <scope>NUCLEOTIDE SEQUENCE</scope>
    <source>
        <strain evidence="1">G2-23</strain>
    </source>
</reference>
<evidence type="ECO:0008006" key="3">
    <source>
        <dbReference type="Google" id="ProtNLM"/>
    </source>
</evidence>
<name>A0ABT3ZAK8_9HYPH</name>
<protein>
    <recommendedName>
        <fullName evidence="3">SnoaL-like domain-containing protein</fullName>
    </recommendedName>
</protein>
<evidence type="ECO:0000313" key="1">
    <source>
        <dbReference type="EMBL" id="MCY0148827.1"/>
    </source>
</evidence>
<keyword evidence="2" id="KW-1185">Reference proteome</keyword>
<sequence>MGEVGSQGYSGDSGYLHRRRHLQYTPFHDLILGKAAIKDYIDSGAGEYQKDIKFSYELLGETDDFAVVRWKASSGWIPTDETIRFDGICHVYLNDDGLCFRFDEWWHSVPPLPEENAPNN</sequence>
<organism evidence="1 2">
    <name type="scientific">Hoeflea algicola</name>
    <dbReference type="NCBI Taxonomy" id="2983763"/>
    <lineage>
        <taxon>Bacteria</taxon>
        <taxon>Pseudomonadati</taxon>
        <taxon>Pseudomonadota</taxon>
        <taxon>Alphaproteobacteria</taxon>
        <taxon>Hyphomicrobiales</taxon>
        <taxon>Rhizobiaceae</taxon>
        <taxon>Hoeflea</taxon>
    </lineage>
</organism>
<proteinExistence type="predicted"/>
<comment type="caution">
    <text evidence="1">The sequence shown here is derived from an EMBL/GenBank/DDBJ whole genome shotgun (WGS) entry which is preliminary data.</text>
</comment>
<evidence type="ECO:0000313" key="2">
    <source>
        <dbReference type="Proteomes" id="UP001073227"/>
    </source>
</evidence>
<dbReference type="EMBL" id="JAOVZR010000001">
    <property type="protein sequence ID" value="MCY0148827.1"/>
    <property type="molecule type" value="Genomic_DNA"/>
</dbReference>